<feature type="domain" description="ABC transmembrane type-1" evidence="8">
    <location>
        <begin position="103"/>
        <end position="312"/>
    </location>
</feature>
<dbReference type="CDD" id="cd06261">
    <property type="entry name" value="TM_PBP2"/>
    <property type="match status" value="1"/>
</dbReference>
<keyword evidence="4 7" id="KW-0812">Transmembrane</keyword>
<evidence type="ECO:0000256" key="7">
    <source>
        <dbReference type="RuleBase" id="RU363032"/>
    </source>
</evidence>
<feature type="transmembrane region" description="Helical" evidence="7">
    <location>
        <begin position="80"/>
        <end position="100"/>
    </location>
</feature>
<dbReference type="PROSITE" id="PS50928">
    <property type="entry name" value="ABC_TM1"/>
    <property type="match status" value="1"/>
</dbReference>
<dbReference type="Proteomes" id="UP001154420">
    <property type="component" value="Unassembled WGS sequence"/>
</dbReference>
<keyword evidence="10" id="KW-1185">Reference proteome</keyword>
<feature type="transmembrane region" description="Helical" evidence="7">
    <location>
        <begin position="296"/>
        <end position="315"/>
    </location>
</feature>
<evidence type="ECO:0000259" key="8">
    <source>
        <dbReference type="PROSITE" id="PS50928"/>
    </source>
</evidence>
<dbReference type="OrthoDB" id="9788108at2"/>
<dbReference type="AlphaFoldDB" id="A0A9X5BCR6"/>
<evidence type="ECO:0000256" key="4">
    <source>
        <dbReference type="ARBA" id="ARBA00022692"/>
    </source>
</evidence>
<evidence type="ECO:0000256" key="6">
    <source>
        <dbReference type="ARBA" id="ARBA00023136"/>
    </source>
</evidence>
<dbReference type="InterPro" id="IPR035906">
    <property type="entry name" value="MetI-like_sf"/>
</dbReference>
<organism evidence="9 10">
    <name type="scientific">Parablautia muri</name>
    <dbReference type="NCBI Taxonomy" id="2320879"/>
    <lineage>
        <taxon>Bacteria</taxon>
        <taxon>Bacillati</taxon>
        <taxon>Bacillota</taxon>
        <taxon>Clostridia</taxon>
        <taxon>Lachnospirales</taxon>
        <taxon>Lachnospiraceae</taxon>
        <taxon>Parablautia</taxon>
    </lineage>
</organism>
<comment type="caution">
    <text evidence="9">The sequence shown here is derived from an EMBL/GenBank/DDBJ whole genome shotgun (WGS) entry which is preliminary data.</text>
</comment>
<protein>
    <submittedName>
        <fullName evidence="9">Sugar ABC transporter permease</fullName>
    </submittedName>
</protein>
<feature type="transmembrane region" description="Helical" evidence="7">
    <location>
        <begin position="49"/>
        <end position="74"/>
    </location>
</feature>
<feature type="transmembrane region" description="Helical" evidence="7">
    <location>
        <begin position="181"/>
        <end position="197"/>
    </location>
</feature>
<feature type="transmembrane region" description="Helical" evidence="7">
    <location>
        <begin position="140"/>
        <end position="160"/>
    </location>
</feature>
<dbReference type="EMBL" id="QZDT01000002">
    <property type="protein sequence ID" value="NBJ91591.1"/>
    <property type="molecule type" value="Genomic_DNA"/>
</dbReference>
<gene>
    <name evidence="9" type="ORF">D5281_03035</name>
</gene>
<evidence type="ECO:0000313" key="10">
    <source>
        <dbReference type="Proteomes" id="UP001154420"/>
    </source>
</evidence>
<dbReference type="SUPFAM" id="SSF161098">
    <property type="entry name" value="MetI-like"/>
    <property type="match status" value="1"/>
</dbReference>
<proteinExistence type="inferred from homology"/>
<feature type="transmembrane region" description="Helical" evidence="7">
    <location>
        <begin position="107"/>
        <end position="128"/>
    </location>
</feature>
<evidence type="ECO:0000256" key="1">
    <source>
        <dbReference type="ARBA" id="ARBA00004651"/>
    </source>
</evidence>
<evidence type="ECO:0000256" key="5">
    <source>
        <dbReference type="ARBA" id="ARBA00022989"/>
    </source>
</evidence>
<dbReference type="InterPro" id="IPR000515">
    <property type="entry name" value="MetI-like"/>
</dbReference>
<feature type="transmembrane region" description="Helical" evidence="7">
    <location>
        <begin position="238"/>
        <end position="257"/>
    </location>
</feature>
<dbReference type="Pfam" id="PF00528">
    <property type="entry name" value="BPD_transp_1"/>
    <property type="match status" value="1"/>
</dbReference>
<keyword evidence="6 7" id="KW-0472">Membrane</keyword>
<reference evidence="9" key="1">
    <citation type="submission" date="2018-09" db="EMBL/GenBank/DDBJ databases">
        <title>Murine metabolic-syndrome-specific gut microbial biobank.</title>
        <authorList>
            <person name="Liu C."/>
        </authorList>
    </citation>
    <scope>NUCLEOTIDE SEQUENCE</scope>
    <source>
        <strain evidence="9">D42-62</strain>
    </source>
</reference>
<comment type="similarity">
    <text evidence="7">Belongs to the binding-protein-dependent transport system permease family.</text>
</comment>
<keyword evidence="5 7" id="KW-1133">Transmembrane helix</keyword>
<dbReference type="GO" id="GO:0005886">
    <property type="term" value="C:plasma membrane"/>
    <property type="evidence" value="ECO:0007669"/>
    <property type="project" value="UniProtKB-SubCell"/>
</dbReference>
<dbReference type="PANTHER" id="PTHR30193">
    <property type="entry name" value="ABC TRANSPORTER PERMEASE PROTEIN"/>
    <property type="match status" value="1"/>
</dbReference>
<comment type="subcellular location">
    <subcellularLocation>
        <location evidence="1 7">Cell membrane</location>
        <topology evidence="1 7">Multi-pass membrane protein</topology>
    </subcellularLocation>
</comment>
<sequence length="325" mass="37236">MPRFAAHPYVKENNLRSIERNTKITVPSPKRGRKSSSNKKKHRGRLISAGYLLPSAVGVLLFFVLPFLIVVYYSMIDNPISAQFVLFDNFVMVFQNAAFIQAAKNTFTFSVSAVPLAVVLSLFLAMMLESKIPFQSQFRTFFLSPMMVPIASVVLIWQVLFHFNGMMNELRSIFDLDKIDWLNSGYAQVVIVILFLWKNLGYNMILFMAALSSIPKDILEVAILESASPFQVFIHIKLRYISSTILFVTIMSLINSFKVFREIYLLKGDYPYDTMYMLQHFMNNTFSRLDYQKMSAAAIMMAIVMVIIIGILFLTENYFGKDVEG</sequence>
<dbReference type="PANTHER" id="PTHR30193:SF37">
    <property type="entry name" value="INNER MEMBRANE ABC TRANSPORTER PERMEASE PROTEIN YCJO"/>
    <property type="match status" value="1"/>
</dbReference>
<keyword evidence="3" id="KW-1003">Cell membrane</keyword>
<accession>A0A9X5BCR6</accession>
<keyword evidence="2 7" id="KW-0813">Transport</keyword>
<evidence type="ECO:0000256" key="3">
    <source>
        <dbReference type="ARBA" id="ARBA00022475"/>
    </source>
</evidence>
<evidence type="ECO:0000313" key="9">
    <source>
        <dbReference type="EMBL" id="NBJ91591.1"/>
    </source>
</evidence>
<name>A0A9X5BCR6_9FIRM</name>
<evidence type="ECO:0000256" key="2">
    <source>
        <dbReference type="ARBA" id="ARBA00022448"/>
    </source>
</evidence>
<dbReference type="GO" id="GO:0055085">
    <property type="term" value="P:transmembrane transport"/>
    <property type="evidence" value="ECO:0007669"/>
    <property type="project" value="InterPro"/>
</dbReference>
<dbReference type="Gene3D" id="1.10.3720.10">
    <property type="entry name" value="MetI-like"/>
    <property type="match status" value="1"/>
</dbReference>
<dbReference type="InterPro" id="IPR051393">
    <property type="entry name" value="ABC_transporter_permease"/>
</dbReference>